<evidence type="ECO:0000313" key="2">
    <source>
        <dbReference type="EMBL" id="KAF4374586.1"/>
    </source>
</evidence>
<name>A0A7J6FV03_CANSA</name>
<evidence type="ECO:0000256" key="1">
    <source>
        <dbReference type="SAM" id="MobiDB-lite"/>
    </source>
</evidence>
<organism evidence="2 3">
    <name type="scientific">Cannabis sativa</name>
    <name type="common">Hemp</name>
    <name type="synonym">Marijuana</name>
    <dbReference type="NCBI Taxonomy" id="3483"/>
    <lineage>
        <taxon>Eukaryota</taxon>
        <taxon>Viridiplantae</taxon>
        <taxon>Streptophyta</taxon>
        <taxon>Embryophyta</taxon>
        <taxon>Tracheophyta</taxon>
        <taxon>Spermatophyta</taxon>
        <taxon>Magnoliopsida</taxon>
        <taxon>eudicotyledons</taxon>
        <taxon>Gunneridae</taxon>
        <taxon>Pentapetalae</taxon>
        <taxon>rosids</taxon>
        <taxon>fabids</taxon>
        <taxon>Rosales</taxon>
        <taxon>Cannabaceae</taxon>
        <taxon>Cannabis</taxon>
    </lineage>
</organism>
<evidence type="ECO:0000313" key="3">
    <source>
        <dbReference type="Proteomes" id="UP000583929"/>
    </source>
</evidence>
<reference evidence="2 3" key="1">
    <citation type="journal article" date="2020" name="bioRxiv">
        <title>Sequence and annotation of 42 cannabis genomes reveals extensive copy number variation in cannabinoid synthesis and pathogen resistance genes.</title>
        <authorList>
            <person name="Mckernan K.J."/>
            <person name="Helbert Y."/>
            <person name="Kane L.T."/>
            <person name="Ebling H."/>
            <person name="Zhang L."/>
            <person name="Liu B."/>
            <person name="Eaton Z."/>
            <person name="Mclaughlin S."/>
            <person name="Kingan S."/>
            <person name="Baybayan P."/>
            <person name="Concepcion G."/>
            <person name="Jordan M."/>
            <person name="Riva A."/>
            <person name="Barbazuk W."/>
            <person name="Harkins T."/>
        </authorList>
    </citation>
    <scope>NUCLEOTIDE SEQUENCE [LARGE SCALE GENOMIC DNA]</scope>
    <source>
        <strain evidence="3">cv. Jamaican Lion 4</strain>
        <tissue evidence="2">Leaf</tissue>
    </source>
</reference>
<gene>
    <name evidence="2" type="ORF">G4B88_004838</name>
</gene>
<feature type="compositionally biased region" description="Basic and acidic residues" evidence="1">
    <location>
        <begin position="36"/>
        <end position="47"/>
    </location>
</feature>
<dbReference type="AlphaFoldDB" id="A0A7J6FV03"/>
<accession>A0A7J6FV03</accession>
<dbReference type="EMBL" id="JAATIQ010000167">
    <property type="protein sequence ID" value="KAF4374586.1"/>
    <property type="molecule type" value="Genomic_DNA"/>
</dbReference>
<feature type="region of interest" description="Disordered" evidence="1">
    <location>
        <begin position="19"/>
        <end position="56"/>
    </location>
</feature>
<keyword evidence="3" id="KW-1185">Reference proteome</keyword>
<protein>
    <submittedName>
        <fullName evidence="2">Uncharacterized protein</fullName>
    </submittedName>
</protein>
<proteinExistence type="predicted"/>
<comment type="caution">
    <text evidence="2">The sequence shown here is derived from an EMBL/GenBank/DDBJ whole genome shotgun (WGS) entry which is preliminary data.</text>
</comment>
<dbReference type="Proteomes" id="UP000583929">
    <property type="component" value="Unassembled WGS sequence"/>
</dbReference>
<sequence length="340" mass="36827">MPPMDKTFSVSSVEDSVIASGNEGIVQASHLPGVNGHEKDSTHGEGGREDDDDTTSHVTAADAGYEKIEFGKDDLAGDAGDPVTTPHVIDETVVASSNGVAKESFSGHTVVNPESAEKVPELQINSENNLQKRDYEKLETRTIEAPTKESCSVHAVAFPETANKSFDGSDNNGFENDGIQKSVEDGVKSKEEAVEEHLSVQPKAMVVGSVDESSVVCGCHSGFGYTSRTTEDKLDGNENVKEPTTTHSALDVKSSINNSTEIDDSSTRAFDATSGHGSESFQEGIDKQLLAGSVLIYQLIQLAKLTVWRETGDLFRYFLYNQMHKLLLIPKHYHQPNPKR</sequence>